<dbReference type="PATRIC" id="fig|1197719.3.peg.2175"/>
<organism evidence="1 2">
    <name type="scientific">Salmonella bongori N268-08</name>
    <dbReference type="NCBI Taxonomy" id="1197719"/>
    <lineage>
        <taxon>Bacteria</taxon>
        <taxon>Pseudomonadati</taxon>
        <taxon>Pseudomonadota</taxon>
        <taxon>Gammaproteobacteria</taxon>
        <taxon>Enterobacterales</taxon>
        <taxon>Enterobacteriaceae</taxon>
        <taxon>Salmonella</taxon>
    </lineage>
</organism>
<evidence type="ECO:0000313" key="1">
    <source>
        <dbReference type="EMBL" id="AGR59367.1"/>
    </source>
</evidence>
<protein>
    <submittedName>
        <fullName evidence="1">Uncharacterized protein</fullName>
    </submittedName>
</protein>
<dbReference type="Proteomes" id="UP000015042">
    <property type="component" value="Chromosome"/>
</dbReference>
<dbReference type="KEGG" id="sbz:A464_2182"/>
<name>S5NGH9_SALBN</name>
<evidence type="ECO:0000313" key="2">
    <source>
        <dbReference type="Proteomes" id="UP000015042"/>
    </source>
</evidence>
<sequence length="40" mass="4697">MNVAHSGNVVVMLDRGRYDVARLQRKLAEKRLAVHWIKQH</sequence>
<dbReference type="AlphaFoldDB" id="S5NGH9"/>
<reference evidence="1 2" key="1">
    <citation type="submission" date="2013-07" db="EMBL/GenBank/DDBJ databases">
        <title>Genome sequence of Salmonella bongori N268-08 - a rare clinical isolate.</title>
        <authorList>
            <person name="Marti R."/>
            <person name="Hagens S."/>
            <person name="Loessner M.J."/>
            <person name="Klumpp J."/>
        </authorList>
    </citation>
    <scope>NUCLEOTIDE SEQUENCE [LARGE SCALE GENOMIC DNA]</scope>
    <source>
        <strain evidence="1 2">N268-08</strain>
    </source>
</reference>
<gene>
    <name evidence="1" type="ORF">A464_2182</name>
</gene>
<dbReference type="EMBL" id="CP006608">
    <property type="protein sequence ID" value="AGR59367.1"/>
    <property type="molecule type" value="Genomic_DNA"/>
</dbReference>
<proteinExistence type="predicted"/>
<dbReference type="eggNOG" id="COG4542">
    <property type="taxonomic scope" value="Bacteria"/>
</dbReference>
<accession>S5NGH9</accession>
<dbReference type="HOGENOM" id="CLU_3296104_0_0_6"/>